<accession>A0A081C202</accession>
<proteinExistence type="predicted"/>
<evidence type="ECO:0008006" key="3">
    <source>
        <dbReference type="Google" id="ProtNLM"/>
    </source>
</evidence>
<keyword evidence="2" id="KW-1185">Reference proteome</keyword>
<dbReference type="Proteomes" id="UP000030661">
    <property type="component" value="Unassembled WGS sequence"/>
</dbReference>
<name>A0A081C202_VECG1</name>
<dbReference type="HOGENOM" id="CLU_1648811_0_0_0"/>
<dbReference type="AlphaFoldDB" id="A0A081C202"/>
<sequence length="160" mass="17827">MTGTPHVERSRDGLPGENLTALPAEPGVYLLLLRSDLRAERAYIAVYGVTEEFSVEYRVINVLEATKTGVVLSLQHLHGIGRSSWLQMENNIRGTSSLFADNLTKAYGMELYDEQGMPIGYLGIEKTQENVFAEQDIQLLRETAEVVSAAIVKPLKQFKE</sequence>
<organism evidence="1">
    <name type="scientific">Vecturithrix granuli</name>
    <dbReference type="NCBI Taxonomy" id="1499967"/>
    <lineage>
        <taxon>Bacteria</taxon>
        <taxon>Candidatus Moduliflexota</taxon>
        <taxon>Candidatus Vecturitrichia</taxon>
        <taxon>Candidatus Vecturitrichales</taxon>
        <taxon>Candidatus Vecturitrichaceae</taxon>
        <taxon>Candidatus Vecturithrix</taxon>
    </lineage>
</organism>
<gene>
    <name evidence="1" type="ORF">U27_05581</name>
</gene>
<evidence type="ECO:0000313" key="2">
    <source>
        <dbReference type="Proteomes" id="UP000030661"/>
    </source>
</evidence>
<evidence type="ECO:0000313" key="1">
    <source>
        <dbReference type="EMBL" id="GAK58607.1"/>
    </source>
</evidence>
<reference evidence="1" key="1">
    <citation type="journal article" date="2015" name="PeerJ">
        <title>First genomic representation of candidate bacterial phylum KSB3 points to enhanced environmental sensing as a trigger of wastewater bulking.</title>
        <authorList>
            <person name="Sekiguchi Y."/>
            <person name="Ohashi A."/>
            <person name="Parks D.H."/>
            <person name="Yamauchi T."/>
            <person name="Tyson G.W."/>
            <person name="Hugenholtz P."/>
        </authorList>
    </citation>
    <scope>NUCLEOTIDE SEQUENCE [LARGE SCALE GENOMIC DNA]</scope>
</reference>
<dbReference type="EMBL" id="DF820468">
    <property type="protein sequence ID" value="GAK58607.1"/>
    <property type="molecule type" value="Genomic_DNA"/>
</dbReference>
<protein>
    <recommendedName>
        <fullName evidence="3">GAF domain-containing protein</fullName>
    </recommendedName>
</protein>